<dbReference type="EMBL" id="JAKNGE010000027">
    <property type="protein sequence ID" value="MCG4747694.1"/>
    <property type="molecule type" value="Genomic_DNA"/>
</dbReference>
<evidence type="ECO:0000313" key="11">
    <source>
        <dbReference type="Proteomes" id="UP001299608"/>
    </source>
</evidence>
<dbReference type="PANTHER" id="PTHR43790">
    <property type="entry name" value="CARBOHYDRATE TRANSPORT ATP-BINDING PROTEIN MG119-RELATED"/>
    <property type="match status" value="1"/>
</dbReference>
<evidence type="ECO:0000313" key="10">
    <source>
        <dbReference type="EMBL" id="MCG4747694.1"/>
    </source>
</evidence>
<evidence type="ECO:0000256" key="8">
    <source>
        <dbReference type="RuleBase" id="RU367029"/>
    </source>
</evidence>
<comment type="catalytic activity">
    <reaction evidence="8">
        <text>D-galactose(out) + ATP + H2O = D-galactose(in) + ADP + phosphate + H(+)</text>
        <dbReference type="Rhea" id="RHEA:60156"/>
        <dbReference type="ChEBI" id="CHEBI:4139"/>
        <dbReference type="ChEBI" id="CHEBI:15377"/>
        <dbReference type="ChEBI" id="CHEBI:15378"/>
        <dbReference type="ChEBI" id="CHEBI:30616"/>
        <dbReference type="ChEBI" id="CHEBI:43474"/>
        <dbReference type="ChEBI" id="CHEBI:456216"/>
        <dbReference type="EC" id="7.5.2.11"/>
    </reaction>
</comment>
<name>A0AAW5BXZ8_9FIRM</name>
<proteinExistence type="inferred from homology"/>
<dbReference type="InterPro" id="IPR003593">
    <property type="entry name" value="AAA+_ATPase"/>
</dbReference>
<dbReference type="AlphaFoldDB" id="A0AAW5BXZ8"/>
<evidence type="ECO:0000256" key="4">
    <source>
        <dbReference type="ARBA" id="ARBA00022741"/>
    </source>
</evidence>
<evidence type="ECO:0000256" key="5">
    <source>
        <dbReference type="ARBA" id="ARBA00022840"/>
    </source>
</evidence>
<dbReference type="InterPro" id="IPR027417">
    <property type="entry name" value="P-loop_NTPase"/>
</dbReference>
<dbReference type="Proteomes" id="UP001299608">
    <property type="component" value="Unassembled WGS sequence"/>
</dbReference>
<keyword evidence="3" id="KW-0677">Repeat</keyword>
<dbReference type="PANTHER" id="PTHR43790:SF7">
    <property type="entry name" value="GALACTOSE_METHYL GALACTOSIDE IMPORT ATP-BINDING PROTEIN MGLA"/>
    <property type="match status" value="1"/>
</dbReference>
<dbReference type="InterPro" id="IPR050107">
    <property type="entry name" value="ABC_carbohydrate_import_ATPase"/>
</dbReference>
<dbReference type="GO" id="GO:0016887">
    <property type="term" value="F:ATP hydrolysis activity"/>
    <property type="evidence" value="ECO:0007669"/>
    <property type="project" value="InterPro"/>
</dbReference>
<keyword evidence="7 8" id="KW-0472">Membrane</keyword>
<feature type="domain" description="ABC transporter" evidence="9">
    <location>
        <begin position="262"/>
        <end position="507"/>
    </location>
</feature>
<evidence type="ECO:0000259" key="9">
    <source>
        <dbReference type="PROSITE" id="PS50893"/>
    </source>
</evidence>
<gene>
    <name evidence="10" type="ORF">L0N08_19880</name>
</gene>
<dbReference type="Pfam" id="PF00005">
    <property type="entry name" value="ABC_tran"/>
    <property type="match status" value="2"/>
</dbReference>
<comment type="subcellular location">
    <subcellularLocation>
        <location evidence="8">Cell membrane</location>
        <topology evidence="8">Peripheral membrane protein</topology>
    </subcellularLocation>
</comment>
<comment type="similarity">
    <text evidence="8">Belongs to the ABC transporter superfamily.</text>
</comment>
<dbReference type="InterPro" id="IPR003439">
    <property type="entry name" value="ABC_transporter-like_ATP-bd"/>
</dbReference>
<accession>A0AAW5BXZ8</accession>
<keyword evidence="5 8" id="KW-0067">ATP-binding</keyword>
<evidence type="ECO:0000256" key="6">
    <source>
        <dbReference type="ARBA" id="ARBA00022967"/>
    </source>
</evidence>
<evidence type="ECO:0000256" key="3">
    <source>
        <dbReference type="ARBA" id="ARBA00022737"/>
    </source>
</evidence>
<dbReference type="EC" id="7.5.2.11" evidence="8"/>
<keyword evidence="4 8" id="KW-0547">Nucleotide-binding</keyword>
<keyword evidence="8" id="KW-0762">Sugar transport</keyword>
<comment type="caution">
    <text evidence="10">The sequence shown here is derived from an EMBL/GenBank/DDBJ whole genome shotgun (WGS) entry which is preliminary data.</text>
</comment>
<dbReference type="GO" id="GO:0005524">
    <property type="term" value="F:ATP binding"/>
    <property type="evidence" value="ECO:0007669"/>
    <property type="project" value="UniProtKB-UniRule"/>
</dbReference>
<evidence type="ECO:0000256" key="7">
    <source>
        <dbReference type="ARBA" id="ARBA00023136"/>
    </source>
</evidence>
<dbReference type="CDD" id="cd03215">
    <property type="entry name" value="ABC_Carb_Monos_II"/>
    <property type="match status" value="1"/>
</dbReference>
<keyword evidence="2 8" id="KW-1003">Cell membrane</keyword>
<comment type="function">
    <text evidence="8">Part of an ABC transporter complex involved in carbohydrate import. Could be involved in ribose, galactose and/or methyl galactoside import. Responsible for energy coupling to the transport system.</text>
</comment>
<dbReference type="RefSeq" id="WP_147325861.1">
    <property type="nucleotide sequence ID" value="NZ_JAJCID010000001.1"/>
</dbReference>
<dbReference type="SUPFAM" id="SSF52540">
    <property type="entry name" value="P-loop containing nucleoside triphosphate hydrolases"/>
    <property type="match status" value="2"/>
</dbReference>
<keyword evidence="1 8" id="KW-0813">Transport</keyword>
<protein>
    <recommendedName>
        <fullName evidence="8">Ribose/galactose/methyl galactoside import ATP-binding protein</fullName>
        <ecNumber evidence="8">7.5.2.11</ecNumber>
    </recommendedName>
</protein>
<dbReference type="CDD" id="cd03216">
    <property type="entry name" value="ABC_Carb_Monos_I"/>
    <property type="match status" value="1"/>
</dbReference>
<sequence length="510" mass="56682">MEKREPILKIHSLTKEFPGVKAVSEADLELFGGEVHSIVGGNGAGKSTLMKMLAGVYPYHTFTGTIELGGENCEFKTILDAQNKGIVMIPQDLNMLEELSVAENLFMNKYPVHGGFIDYHKMYGESQKIIDDFGLGLEPQTKVKEIGIAQKQLLVIARAMYNDVKVLLLDEPTATLSDKECKILFGKIKELRNRGIACIYISHRLEEVKEISDIITVMRDGHIVGTAENVDMDEKRIVSLMVGRKVDEVYPAHHRTPGEVVLSVKNVTIMDQKVPDKKIVDHVSFDLRKGEILSLYGLVGAGRSETALAIIGGFNGEVTCEQEIKGKTVYITSPGKANRYKIGYLPEDRKKQGVVDIASVGRNITMSSLEHLAHYGFLDKDRERDVIRDVIDRLSIKTPSSETLIRNMSGGNAQKCVLGRWIAAESEILILDEATQGIDVEAKTQIYHIMDELARKGKSILFISSDLSEVMGISDRILTMRHGRVVNITDGKKADKDQILWEATVGNKEE</sequence>
<dbReference type="GO" id="GO:0005886">
    <property type="term" value="C:plasma membrane"/>
    <property type="evidence" value="ECO:0007669"/>
    <property type="project" value="UniProtKB-SubCell"/>
</dbReference>
<dbReference type="SMART" id="SM00382">
    <property type="entry name" value="AAA"/>
    <property type="match status" value="2"/>
</dbReference>
<evidence type="ECO:0000256" key="2">
    <source>
        <dbReference type="ARBA" id="ARBA00022475"/>
    </source>
</evidence>
<dbReference type="Gene3D" id="3.40.50.300">
    <property type="entry name" value="P-loop containing nucleotide triphosphate hydrolases"/>
    <property type="match status" value="2"/>
</dbReference>
<organism evidence="10 11">
    <name type="scientific">Enterocloster aldenensis</name>
    <dbReference type="NCBI Taxonomy" id="358742"/>
    <lineage>
        <taxon>Bacteria</taxon>
        <taxon>Bacillati</taxon>
        <taxon>Bacillota</taxon>
        <taxon>Clostridia</taxon>
        <taxon>Lachnospirales</taxon>
        <taxon>Lachnospiraceae</taxon>
        <taxon>Enterocloster</taxon>
    </lineage>
</organism>
<dbReference type="GO" id="GO:0043211">
    <property type="term" value="F:ABC-type carbohydrate transporter activity"/>
    <property type="evidence" value="ECO:0007669"/>
    <property type="project" value="UniProtKB-UniRule"/>
</dbReference>
<reference evidence="10" key="1">
    <citation type="submission" date="2022-01" db="EMBL/GenBank/DDBJ databases">
        <title>Collection of gut derived symbiotic bacterial strains cultured from healthy donors.</title>
        <authorList>
            <person name="Lin H."/>
            <person name="Kohout C."/>
            <person name="Waligurski E."/>
            <person name="Pamer E.G."/>
        </authorList>
    </citation>
    <scope>NUCLEOTIDE SEQUENCE</scope>
    <source>
        <strain evidence="10">DFI.6.55</strain>
    </source>
</reference>
<evidence type="ECO:0000256" key="1">
    <source>
        <dbReference type="ARBA" id="ARBA00022448"/>
    </source>
</evidence>
<dbReference type="PROSITE" id="PS50893">
    <property type="entry name" value="ABC_TRANSPORTER_2"/>
    <property type="match status" value="2"/>
</dbReference>
<feature type="domain" description="ABC transporter" evidence="9">
    <location>
        <begin position="8"/>
        <end position="245"/>
    </location>
</feature>
<keyword evidence="6 8" id="KW-1278">Translocase</keyword>